<keyword evidence="3" id="KW-1185">Reference proteome</keyword>
<accession>A0A8T0TRI5</accession>
<feature type="region of interest" description="Disordered" evidence="1">
    <location>
        <begin position="55"/>
        <end position="75"/>
    </location>
</feature>
<proteinExistence type="predicted"/>
<gene>
    <name evidence="2" type="ORF">PVAP13_4KG364800</name>
</gene>
<evidence type="ECO:0000313" key="2">
    <source>
        <dbReference type="EMBL" id="KAG2613440.1"/>
    </source>
</evidence>
<dbReference type="AlphaFoldDB" id="A0A8T0TRI5"/>
<feature type="region of interest" description="Disordered" evidence="1">
    <location>
        <begin position="143"/>
        <end position="170"/>
    </location>
</feature>
<evidence type="ECO:0000256" key="1">
    <source>
        <dbReference type="SAM" id="MobiDB-lite"/>
    </source>
</evidence>
<sequence length="354" mass="37770">MDLCDSTTSCNAINRCATACSSRVALCAGYDYERTGSCGHDASDFPAARRHLPATNAASPRADPTRPNPAAPDQPGALLANNPCCPRDASTVAVRRGTLRRNPARSRRRSGTRTGSHSCREACTAGARALPRTRPVRPVLAPDEPGGARPPCHAPVHARPQRVPRGRTTGGRHRELDFVRALASGACPSRRPPSLSAPSLSLMASCFSSCRGAGGRRGGGRWPASRPSTDGTSAVPAALRVTFRRDRIFFSLLEWMEMEGWVAPSGRGAPKVRKLPDETPPPPPLSLFCSVLSSTLLLLVVLRLRHSGEHATRPAAPRPAPQSFACPPQPLPRRRLAGGFAWLSRPHNASQGAR</sequence>
<dbReference type="Proteomes" id="UP000823388">
    <property type="component" value="Chromosome 4K"/>
</dbReference>
<evidence type="ECO:0000313" key="3">
    <source>
        <dbReference type="Proteomes" id="UP000823388"/>
    </source>
</evidence>
<feature type="region of interest" description="Disordered" evidence="1">
    <location>
        <begin position="97"/>
        <end position="122"/>
    </location>
</feature>
<feature type="region of interest" description="Disordered" evidence="1">
    <location>
        <begin position="311"/>
        <end position="332"/>
    </location>
</feature>
<protein>
    <submittedName>
        <fullName evidence="2">Uncharacterized protein</fullName>
    </submittedName>
</protein>
<comment type="caution">
    <text evidence="2">The sequence shown here is derived from an EMBL/GenBank/DDBJ whole genome shotgun (WGS) entry which is preliminary data.</text>
</comment>
<reference evidence="2" key="1">
    <citation type="submission" date="2020-05" db="EMBL/GenBank/DDBJ databases">
        <title>WGS assembly of Panicum virgatum.</title>
        <authorList>
            <person name="Lovell J.T."/>
            <person name="Jenkins J."/>
            <person name="Shu S."/>
            <person name="Juenger T.E."/>
            <person name="Schmutz J."/>
        </authorList>
    </citation>
    <scope>NUCLEOTIDE SEQUENCE</scope>
    <source>
        <strain evidence="2">AP13</strain>
    </source>
</reference>
<name>A0A8T0TRI5_PANVG</name>
<organism evidence="2 3">
    <name type="scientific">Panicum virgatum</name>
    <name type="common">Blackwell switchgrass</name>
    <dbReference type="NCBI Taxonomy" id="38727"/>
    <lineage>
        <taxon>Eukaryota</taxon>
        <taxon>Viridiplantae</taxon>
        <taxon>Streptophyta</taxon>
        <taxon>Embryophyta</taxon>
        <taxon>Tracheophyta</taxon>
        <taxon>Spermatophyta</taxon>
        <taxon>Magnoliopsida</taxon>
        <taxon>Liliopsida</taxon>
        <taxon>Poales</taxon>
        <taxon>Poaceae</taxon>
        <taxon>PACMAD clade</taxon>
        <taxon>Panicoideae</taxon>
        <taxon>Panicodae</taxon>
        <taxon>Paniceae</taxon>
        <taxon>Panicinae</taxon>
        <taxon>Panicum</taxon>
        <taxon>Panicum sect. Hiantes</taxon>
    </lineage>
</organism>
<dbReference type="EMBL" id="CM029043">
    <property type="protein sequence ID" value="KAG2613440.1"/>
    <property type="molecule type" value="Genomic_DNA"/>
</dbReference>
<feature type="compositionally biased region" description="Basic residues" evidence="1">
    <location>
        <begin position="97"/>
        <end position="111"/>
    </location>
</feature>